<name>A0AAD3DD37_9CHLO</name>
<evidence type="ECO:0000313" key="3">
    <source>
        <dbReference type="Proteomes" id="UP001054857"/>
    </source>
</evidence>
<dbReference type="Proteomes" id="UP001054857">
    <property type="component" value="Unassembled WGS sequence"/>
</dbReference>
<feature type="non-terminal residue" evidence="2">
    <location>
        <position position="1"/>
    </location>
</feature>
<dbReference type="AlphaFoldDB" id="A0AAD3DD37"/>
<accession>A0AAD3DD37</accession>
<keyword evidence="3" id="KW-1185">Reference proteome</keyword>
<protein>
    <submittedName>
        <fullName evidence="2">Uncharacterized protein</fullName>
    </submittedName>
</protein>
<feature type="region of interest" description="Disordered" evidence="1">
    <location>
        <begin position="44"/>
        <end position="92"/>
    </location>
</feature>
<reference evidence="2 3" key="1">
    <citation type="journal article" date="2021" name="Sci. Rep.">
        <title>Genome sequencing of the multicellular alga Astrephomene provides insights into convergent evolution of germ-soma differentiation.</title>
        <authorList>
            <person name="Yamashita S."/>
            <person name="Yamamoto K."/>
            <person name="Matsuzaki R."/>
            <person name="Suzuki S."/>
            <person name="Yamaguchi H."/>
            <person name="Hirooka S."/>
            <person name="Minakuchi Y."/>
            <person name="Miyagishima S."/>
            <person name="Kawachi M."/>
            <person name="Toyoda A."/>
            <person name="Nozaki H."/>
        </authorList>
    </citation>
    <scope>NUCLEOTIDE SEQUENCE [LARGE SCALE GENOMIC DNA]</scope>
    <source>
        <strain evidence="2 3">NIES-4017</strain>
    </source>
</reference>
<proteinExistence type="predicted"/>
<organism evidence="2 3">
    <name type="scientific">Astrephomene gubernaculifera</name>
    <dbReference type="NCBI Taxonomy" id="47775"/>
    <lineage>
        <taxon>Eukaryota</taxon>
        <taxon>Viridiplantae</taxon>
        <taxon>Chlorophyta</taxon>
        <taxon>core chlorophytes</taxon>
        <taxon>Chlorophyceae</taxon>
        <taxon>CS clade</taxon>
        <taxon>Chlamydomonadales</taxon>
        <taxon>Astrephomenaceae</taxon>
        <taxon>Astrephomene</taxon>
    </lineage>
</organism>
<evidence type="ECO:0000313" key="2">
    <source>
        <dbReference type="EMBL" id="GFR39596.1"/>
    </source>
</evidence>
<evidence type="ECO:0000256" key="1">
    <source>
        <dbReference type="SAM" id="MobiDB-lite"/>
    </source>
</evidence>
<comment type="caution">
    <text evidence="2">The sequence shown here is derived from an EMBL/GenBank/DDBJ whole genome shotgun (WGS) entry which is preliminary data.</text>
</comment>
<feature type="region of interest" description="Disordered" evidence="1">
    <location>
        <begin position="1"/>
        <end position="22"/>
    </location>
</feature>
<sequence length="178" mass="19170">MAKGQRPSDMAQLGPARPRFSPLAPAFLSKNSFRKQYINISPPFAPRRPYNSHNAIPTVPGVASATPNQSSPASPPPSHPSTQPKTCHNNHNHHIVLPLDSQCVPPDPAVLALGQPATAALSYAAREVLFHVVLPLLALWLLQRWLDRIEKRTREEVLDGTAAVSRGGGAAPSAPLLR</sequence>
<gene>
    <name evidence="2" type="ORF">Agub_g56</name>
</gene>
<dbReference type="EMBL" id="BMAR01000001">
    <property type="protein sequence ID" value="GFR39596.1"/>
    <property type="molecule type" value="Genomic_DNA"/>
</dbReference>